<accession>A0A660SI09</accession>
<dbReference type="SUPFAM" id="SSF53098">
    <property type="entry name" value="Ribonuclease H-like"/>
    <property type="match status" value="1"/>
</dbReference>
<dbReference type="GO" id="GO:0043137">
    <property type="term" value="P:DNA replication, removal of RNA primer"/>
    <property type="evidence" value="ECO:0007669"/>
    <property type="project" value="TreeGrafter"/>
</dbReference>
<keyword evidence="10 14" id="KW-0479">Metal-binding</keyword>
<evidence type="ECO:0000313" key="19">
    <source>
        <dbReference type="EMBL" id="RKX69610.1"/>
    </source>
</evidence>
<comment type="function">
    <text evidence="3 14 16">Endonuclease that specifically degrades the RNA of RNA-DNA hybrids.</text>
</comment>
<dbReference type="GO" id="GO:0006298">
    <property type="term" value="P:mismatch repair"/>
    <property type="evidence" value="ECO:0007669"/>
    <property type="project" value="TreeGrafter"/>
</dbReference>
<evidence type="ECO:0000256" key="10">
    <source>
        <dbReference type="ARBA" id="ARBA00022723"/>
    </source>
</evidence>
<evidence type="ECO:0000259" key="18">
    <source>
        <dbReference type="PROSITE" id="PS51975"/>
    </source>
</evidence>
<dbReference type="GO" id="GO:0005737">
    <property type="term" value="C:cytoplasm"/>
    <property type="evidence" value="ECO:0007669"/>
    <property type="project" value="UniProtKB-SubCell"/>
</dbReference>
<dbReference type="CDD" id="cd07182">
    <property type="entry name" value="RNase_HII_bacteria_HII_like"/>
    <property type="match status" value="1"/>
</dbReference>
<dbReference type="GO" id="GO:0004523">
    <property type="term" value="F:RNA-DNA hybrid ribonuclease activity"/>
    <property type="evidence" value="ECO:0007669"/>
    <property type="project" value="UniProtKB-UniRule"/>
</dbReference>
<dbReference type="GO" id="GO:0030145">
    <property type="term" value="F:manganese ion binding"/>
    <property type="evidence" value="ECO:0007669"/>
    <property type="project" value="UniProtKB-UniRule"/>
</dbReference>
<sequence>MWSKSGGRPAGPSSIISGNGGGSGLRSRSGRIAGVDEAGRGPIAGPVVAAAVILPVNFFHPLIRDSKSLSPRQRIRAYEIIGANALAIGVGIVGPKVIDRINIRNASFQAMLRAIKKLRVVPDFILVDGFEIPGVDLPQSAIIGGDAKEISISAASIVAKVTRDRIMISHHHRYPQYGFDTNKGYPTRFHIRMLKRYGPSPVHRFSYRPVADVRKG</sequence>
<comment type="cofactor">
    <cofactor evidence="2">
        <name>Mg(2+)</name>
        <dbReference type="ChEBI" id="CHEBI:18420"/>
    </cofactor>
</comment>
<evidence type="ECO:0000256" key="2">
    <source>
        <dbReference type="ARBA" id="ARBA00001946"/>
    </source>
</evidence>
<keyword evidence="8 14" id="KW-0963">Cytoplasm</keyword>
<dbReference type="HAMAP" id="MF_00052_B">
    <property type="entry name" value="RNase_HII_B"/>
    <property type="match status" value="1"/>
</dbReference>
<evidence type="ECO:0000256" key="8">
    <source>
        <dbReference type="ARBA" id="ARBA00022490"/>
    </source>
</evidence>
<keyword evidence="9 14" id="KW-0540">Nuclease</keyword>
<feature type="binding site" evidence="14 15">
    <location>
        <position position="36"/>
    </location>
    <ligand>
        <name>a divalent metal cation</name>
        <dbReference type="ChEBI" id="CHEBI:60240"/>
    </ligand>
</feature>
<feature type="binding site" evidence="14 15">
    <location>
        <position position="128"/>
    </location>
    <ligand>
        <name>a divalent metal cation</name>
        <dbReference type="ChEBI" id="CHEBI:60240"/>
    </ligand>
</feature>
<feature type="binding site" evidence="14 15">
    <location>
        <position position="37"/>
    </location>
    <ligand>
        <name>a divalent metal cation</name>
        <dbReference type="ChEBI" id="CHEBI:60240"/>
    </ligand>
</feature>
<dbReference type="PROSITE" id="PS51975">
    <property type="entry name" value="RNASE_H_2"/>
    <property type="match status" value="1"/>
</dbReference>
<evidence type="ECO:0000256" key="5">
    <source>
        <dbReference type="ARBA" id="ARBA00007383"/>
    </source>
</evidence>
<keyword evidence="12 14" id="KW-0378">Hydrolase</keyword>
<dbReference type="GO" id="GO:0003723">
    <property type="term" value="F:RNA binding"/>
    <property type="evidence" value="ECO:0007669"/>
    <property type="project" value="UniProtKB-UniRule"/>
</dbReference>
<gene>
    <name evidence="14" type="primary">rnhB</name>
    <name evidence="19" type="ORF">DRP53_07675</name>
</gene>
<reference evidence="19 20" key="1">
    <citation type="submission" date="2018-06" db="EMBL/GenBank/DDBJ databases">
        <title>Extensive metabolic versatility and redundancy in microbially diverse, dynamic hydrothermal sediments.</title>
        <authorList>
            <person name="Dombrowski N."/>
            <person name="Teske A."/>
            <person name="Baker B.J."/>
        </authorList>
    </citation>
    <scope>NUCLEOTIDE SEQUENCE [LARGE SCALE GENOMIC DNA]</scope>
    <source>
        <strain evidence="19">B36_G15</strain>
    </source>
</reference>
<comment type="catalytic activity">
    <reaction evidence="1 14 15 16">
        <text>Endonucleolytic cleavage to 5'-phosphomonoester.</text>
        <dbReference type="EC" id="3.1.26.4"/>
    </reaction>
</comment>
<dbReference type="NCBIfam" id="NF000594">
    <property type="entry name" value="PRK00015.1-1"/>
    <property type="match status" value="1"/>
</dbReference>
<evidence type="ECO:0000256" key="3">
    <source>
        <dbReference type="ARBA" id="ARBA00004065"/>
    </source>
</evidence>
<evidence type="ECO:0000256" key="6">
    <source>
        <dbReference type="ARBA" id="ARBA00012180"/>
    </source>
</evidence>
<dbReference type="EC" id="3.1.26.4" evidence="6 14"/>
<evidence type="ECO:0000256" key="15">
    <source>
        <dbReference type="PROSITE-ProRule" id="PRU01319"/>
    </source>
</evidence>
<comment type="caution">
    <text evidence="19">The sequence shown here is derived from an EMBL/GenBank/DDBJ whole genome shotgun (WGS) entry which is preliminary data.</text>
</comment>
<dbReference type="EMBL" id="QNBE01000075">
    <property type="protein sequence ID" value="RKX69610.1"/>
    <property type="molecule type" value="Genomic_DNA"/>
</dbReference>
<dbReference type="InterPro" id="IPR024567">
    <property type="entry name" value="RNase_HII/HIII_dom"/>
</dbReference>
<dbReference type="NCBIfam" id="NF000595">
    <property type="entry name" value="PRK00015.1-3"/>
    <property type="match status" value="1"/>
</dbReference>
<dbReference type="GO" id="GO:0032299">
    <property type="term" value="C:ribonuclease H2 complex"/>
    <property type="evidence" value="ECO:0007669"/>
    <property type="project" value="TreeGrafter"/>
</dbReference>
<evidence type="ECO:0000256" key="12">
    <source>
        <dbReference type="ARBA" id="ARBA00022801"/>
    </source>
</evidence>
<keyword evidence="13 14" id="KW-0464">Manganese</keyword>
<evidence type="ECO:0000256" key="14">
    <source>
        <dbReference type="HAMAP-Rule" id="MF_00052"/>
    </source>
</evidence>
<dbReference type="InterPro" id="IPR036397">
    <property type="entry name" value="RNaseH_sf"/>
</dbReference>
<comment type="similarity">
    <text evidence="5 14 16">Belongs to the RNase HII family.</text>
</comment>
<evidence type="ECO:0000256" key="11">
    <source>
        <dbReference type="ARBA" id="ARBA00022759"/>
    </source>
</evidence>
<organism evidence="19 20">
    <name type="scientific">candidate division WOR-3 bacterium</name>
    <dbReference type="NCBI Taxonomy" id="2052148"/>
    <lineage>
        <taxon>Bacteria</taxon>
        <taxon>Bacteria division WOR-3</taxon>
    </lineage>
</organism>
<dbReference type="AlphaFoldDB" id="A0A660SI09"/>
<evidence type="ECO:0000256" key="1">
    <source>
        <dbReference type="ARBA" id="ARBA00000077"/>
    </source>
</evidence>
<feature type="region of interest" description="Disordered" evidence="17">
    <location>
        <begin position="1"/>
        <end position="28"/>
    </location>
</feature>
<evidence type="ECO:0000256" key="17">
    <source>
        <dbReference type="SAM" id="MobiDB-lite"/>
    </source>
</evidence>
<keyword evidence="11 14" id="KW-0255">Endonuclease</keyword>
<dbReference type="InterPro" id="IPR001352">
    <property type="entry name" value="RNase_HII/HIII"/>
</dbReference>
<evidence type="ECO:0000256" key="4">
    <source>
        <dbReference type="ARBA" id="ARBA00004496"/>
    </source>
</evidence>
<evidence type="ECO:0000256" key="9">
    <source>
        <dbReference type="ARBA" id="ARBA00022722"/>
    </source>
</evidence>
<dbReference type="Pfam" id="PF01351">
    <property type="entry name" value="RNase_HII"/>
    <property type="match status" value="1"/>
</dbReference>
<comment type="subcellular location">
    <subcellularLocation>
        <location evidence="4 14">Cytoplasm</location>
    </subcellularLocation>
</comment>
<dbReference type="InterPro" id="IPR022898">
    <property type="entry name" value="RNase_HII"/>
</dbReference>
<evidence type="ECO:0000256" key="7">
    <source>
        <dbReference type="ARBA" id="ARBA00019179"/>
    </source>
</evidence>
<dbReference type="Proteomes" id="UP000268469">
    <property type="component" value="Unassembled WGS sequence"/>
</dbReference>
<dbReference type="InterPro" id="IPR012337">
    <property type="entry name" value="RNaseH-like_sf"/>
</dbReference>
<dbReference type="Gene3D" id="3.30.420.10">
    <property type="entry name" value="Ribonuclease H-like superfamily/Ribonuclease H"/>
    <property type="match status" value="1"/>
</dbReference>
<proteinExistence type="inferred from homology"/>
<dbReference type="PANTHER" id="PTHR10954:SF18">
    <property type="entry name" value="RIBONUCLEASE HII"/>
    <property type="match status" value="1"/>
</dbReference>
<name>A0A660SI09_UNCW3</name>
<protein>
    <recommendedName>
        <fullName evidence="7 14">Ribonuclease HII</fullName>
        <shortName evidence="14">RNase HII</shortName>
        <ecNumber evidence="6 14">3.1.26.4</ecNumber>
    </recommendedName>
</protein>
<feature type="domain" description="RNase H type-2" evidence="18">
    <location>
        <begin position="30"/>
        <end position="216"/>
    </location>
</feature>
<comment type="cofactor">
    <cofactor evidence="14 15">
        <name>Mn(2+)</name>
        <dbReference type="ChEBI" id="CHEBI:29035"/>
    </cofactor>
    <cofactor evidence="14 15">
        <name>Mg(2+)</name>
        <dbReference type="ChEBI" id="CHEBI:18420"/>
    </cofactor>
    <text evidence="14 15">Manganese or magnesium. Binds 1 divalent metal ion per monomer in the absence of substrate. May bind a second metal ion after substrate binding.</text>
</comment>
<evidence type="ECO:0000256" key="16">
    <source>
        <dbReference type="RuleBase" id="RU003515"/>
    </source>
</evidence>
<evidence type="ECO:0000313" key="20">
    <source>
        <dbReference type="Proteomes" id="UP000268469"/>
    </source>
</evidence>
<dbReference type="PANTHER" id="PTHR10954">
    <property type="entry name" value="RIBONUCLEASE H2 SUBUNIT A"/>
    <property type="match status" value="1"/>
</dbReference>
<evidence type="ECO:0000256" key="13">
    <source>
        <dbReference type="ARBA" id="ARBA00023211"/>
    </source>
</evidence>